<dbReference type="EnsemblMetazoa" id="PPA43775.1">
    <property type="protein sequence ID" value="PPA43775.1"/>
    <property type="gene ID" value="WBGene00282144"/>
</dbReference>
<reference evidence="1" key="2">
    <citation type="submission" date="2022-06" db="UniProtKB">
        <authorList>
            <consortium name="EnsemblMetazoa"/>
        </authorList>
    </citation>
    <scope>IDENTIFICATION</scope>
    <source>
        <strain evidence="1">PS312</strain>
    </source>
</reference>
<evidence type="ECO:0000313" key="1">
    <source>
        <dbReference type="EnsemblMetazoa" id="PPA43775.1"/>
    </source>
</evidence>
<protein>
    <submittedName>
        <fullName evidence="1">Uncharacterized protein</fullName>
    </submittedName>
</protein>
<dbReference type="Proteomes" id="UP000005239">
    <property type="component" value="Unassembled WGS sequence"/>
</dbReference>
<evidence type="ECO:0000313" key="2">
    <source>
        <dbReference type="Proteomes" id="UP000005239"/>
    </source>
</evidence>
<keyword evidence="2" id="KW-1185">Reference proteome</keyword>
<accession>A0A2A6B5K4</accession>
<reference evidence="2" key="1">
    <citation type="journal article" date="2008" name="Nat. Genet.">
        <title>The Pristionchus pacificus genome provides a unique perspective on nematode lifestyle and parasitism.</title>
        <authorList>
            <person name="Dieterich C."/>
            <person name="Clifton S.W."/>
            <person name="Schuster L.N."/>
            <person name="Chinwalla A."/>
            <person name="Delehaunty K."/>
            <person name="Dinkelacker I."/>
            <person name="Fulton L."/>
            <person name="Fulton R."/>
            <person name="Godfrey J."/>
            <person name="Minx P."/>
            <person name="Mitreva M."/>
            <person name="Roeseler W."/>
            <person name="Tian H."/>
            <person name="Witte H."/>
            <person name="Yang S.P."/>
            <person name="Wilson R.K."/>
            <person name="Sommer R.J."/>
        </authorList>
    </citation>
    <scope>NUCLEOTIDE SEQUENCE [LARGE SCALE GENOMIC DNA]</scope>
    <source>
        <strain evidence="2">PS312</strain>
    </source>
</reference>
<sequence length="269" mass="29042">MHKSKLRWEPCIFELYIFDMNLLPVAVLLSAILLIDSQTTTTTTLATTPTTTRATTTTTSTTTTTTITTTPTTTTTTVTPTTSRPSTTTSTTTVTTPSTTRPSTITSTTTVTTPSTTRVITTSTLVPSTTAKRDTDPTAAQLWTINYYYNWWHGVHAFCADLPCVDAIQSNGIGYDMTNGKGPLGRAVSESSITAVRAACPNGSQDLRNLGFTKSGNKYIHNLAGSGLKLGWVATVEGACGARKPIKMWKSRFTDDMMYAGDLEWNTCF</sequence>
<dbReference type="PANTHER" id="PTHR31507">
    <property type="entry name" value="PROTEIN CBG15923"/>
    <property type="match status" value="1"/>
</dbReference>
<accession>A0A8R1UYC9</accession>
<gene>
    <name evidence="1" type="primary">WBGene00282144</name>
</gene>
<name>A0A2A6B5K4_PRIPA</name>
<proteinExistence type="predicted"/>
<organism evidence="1 2">
    <name type="scientific">Pristionchus pacificus</name>
    <name type="common">Parasitic nematode worm</name>
    <dbReference type="NCBI Taxonomy" id="54126"/>
    <lineage>
        <taxon>Eukaryota</taxon>
        <taxon>Metazoa</taxon>
        <taxon>Ecdysozoa</taxon>
        <taxon>Nematoda</taxon>
        <taxon>Chromadorea</taxon>
        <taxon>Rhabditida</taxon>
        <taxon>Rhabditina</taxon>
        <taxon>Diplogasteromorpha</taxon>
        <taxon>Diplogasteroidea</taxon>
        <taxon>Neodiplogasteridae</taxon>
        <taxon>Pristionchus</taxon>
    </lineage>
</organism>
<dbReference type="AlphaFoldDB" id="A0A2A6B5K4"/>
<dbReference type="PANTHER" id="PTHR31507:SF3">
    <property type="entry name" value="TIL DOMAIN-CONTAINING PROTEIN"/>
    <property type="match status" value="1"/>
</dbReference>